<dbReference type="GO" id="GO:0022627">
    <property type="term" value="C:cytosolic small ribosomal subunit"/>
    <property type="evidence" value="ECO:0007669"/>
    <property type="project" value="UniProtKB-UniRule"/>
</dbReference>
<evidence type="ECO:0000256" key="1">
    <source>
        <dbReference type="ARBA" id="ARBA00010254"/>
    </source>
</evidence>
<dbReference type="Proteomes" id="UP000319976">
    <property type="component" value="Chromosome"/>
</dbReference>
<evidence type="ECO:0000313" key="9">
    <source>
        <dbReference type="Proteomes" id="UP000319976"/>
    </source>
</evidence>
<dbReference type="OrthoDB" id="9811714at2"/>
<dbReference type="RefSeq" id="WP_145261902.1">
    <property type="nucleotide sequence ID" value="NZ_CP036316.1"/>
</dbReference>
<dbReference type="AlphaFoldDB" id="A0A517T896"/>
<proteinExistence type="inferred from homology"/>
<evidence type="ECO:0000256" key="2">
    <source>
        <dbReference type="ARBA" id="ARBA00022730"/>
    </source>
</evidence>
<keyword evidence="2 6" id="KW-0699">rRNA-binding</keyword>
<dbReference type="HAMAP" id="MF_01345_B">
    <property type="entry name" value="Ribosomal_uS17_B"/>
    <property type="match status" value="1"/>
</dbReference>
<feature type="region of interest" description="Disordered" evidence="7">
    <location>
        <begin position="81"/>
        <end position="125"/>
    </location>
</feature>
<keyword evidence="3 6" id="KW-0694">RNA-binding</keyword>
<dbReference type="GO" id="GO:0003735">
    <property type="term" value="F:structural constituent of ribosome"/>
    <property type="evidence" value="ECO:0007669"/>
    <property type="project" value="UniProtKB-UniRule"/>
</dbReference>
<dbReference type="CDD" id="cd00364">
    <property type="entry name" value="Ribosomal_uS17"/>
    <property type="match status" value="1"/>
</dbReference>
<dbReference type="Pfam" id="PF00366">
    <property type="entry name" value="Ribosomal_S17"/>
    <property type="match status" value="1"/>
</dbReference>
<dbReference type="PRINTS" id="PR00973">
    <property type="entry name" value="RIBOSOMALS17"/>
</dbReference>
<dbReference type="EMBL" id="CP036316">
    <property type="protein sequence ID" value="QDT64600.1"/>
    <property type="molecule type" value="Genomic_DNA"/>
</dbReference>
<reference evidence="8 9" key="1">
    <citation type="submission" date="2019-02" db="EMBL/GenBank/DDBJ databases">
        <title>Deep-cultivation of Planctomycetes and their phenomic and genomic characterization uncovers novel biology.</title>
        <authorList>
            <person name="Wiegand S."/>
            <person name="Jogler M."/>
            <person name="Boedeker C."/>
            <person name="Pinto D."/>
            <person name="Vollmers J."/>
            <person name="Rivas-Marin E."/>
            <person name="Kohn T."/>
            <person name="Peeters S.H."/>
            <person name="Heuer A."/>
            <person name="Rast P."/>
            <person name="Oberbeckmann S."/>
            <person name="Bunk B."/>
            <person name="Jeske O."/>
            <person name="Meyerdierks A."/>
            <person name="Storesund J.E."/>
            <person name="Kallscheuer N."/>
            <person name="Luecker S."/>
            <person name="Lage O.M."/>
            <person name="Pohl T."/>
            <person name="Merkel B.J."/>
            <person name="Hornburger P."/>
            <person name="Mueller R.-W."/>
            <person name="Bruemmer F."/>
            <person name="Labrenz M."/>
            <person name="Spormann A.M."/>
            <person name="Op den Camp H."/>
            <person name="Overmann J."/>
            <person name="Amann R."/>
            <person name="Jetten M.S.M."/>
            <person name="Mascher T."/>
            <person name="Medema M.H."/>
            <person name="Devos D.P."/>
            <person name="Kaster A.-K."/>
            <person name="Ovreas L."/>
            <person name="Rohde M."/>
            <person name="Galperin M.Y."/>
            <person name="Jogler C."/>
        </authorList>
    </citation>
    <scope>NUCLEOTIDE SEQUENCE [LARGE SCALE GENOMIC DNA]</scope>
    <source>
        <strain evidence="8 9">V22</strain>
    </source>
</reference>
<evidence type="ECO:0000256" key="7">
    <source>
        <dbReference type="SAM" id="MobiDB-lite"/>
    </source>
</evidence>
<keyword evidence="5 6" id="KW-0687">Ribonucleoprotein</keyword>
<dbReference type="PANTHER" id="PTHR10744">
    <property type="entry name" value="40S RIBOSOMAL PROTEIN S11 FAMILY MEMBER"/>
    <property type="match status" value="1"/>
</dbReference>
<accession>A0A517T896</accession>
<protein>
    <recommendedName>
        <fullName evidence="6">Small ribosomal subunit protein uS17</fullName>
    </recommendedName>
</protein>
<evidence type="ECO:0000256" key="5">
    <source>
        <dbReference type="ARBA" id="ARBA00023274"/>
    </source>
</evidence>
<sequence>MKKQLRGTVTSDKNDKTRRVEVMRKVRHPMYGKIVNRRTICHVHDEKNESQEGDVVDIIESRPHSKLKRWELVAVVSHDEMSVPKLSELSDMDAVQGNDEAAEETAEEATSEEASADEAESDSEE</sequence>
<comment type="subunit">
    <text evidence="6">Part of the 30S ribosomal subunit.</text>
</comment>
<comment type="similarity">
    <text evidence="1 6">Belongs to the universal ribosomal protein uS17 family.</text>
</comment>
<dbReference type="KEGG" id="chya:V22_18350"/>
<gene>
    <name evidence="6 8" type="primary">rpsQ</name>
    <name evidence="8" type="ORF">V22_18350</name>
</gene>
<dbReference type="InterPro" id="IPR000266">
    <property type="entry name" value="Ribosomal_uS17"/>
</dbReference>
<dbReference type="NCBIfam" id="NF004123">
    <property type="entry name" value="PRK05610.1"/>
    <property type="match status" value="1"/>
</dbReference>
<dbReference type="InterPro" id="IPR012340">
    <property type="entry name" value="NA-bd_OB-fold"/>
</dbReference>
<dbReference type="Gene3D" id="2.40.50.140">
    <property type="entry name" value="Nucleic acid-binding proteins"/>
    <property type="match status" value="1"/>
</dbReference>
<evidence type="ECO:0000313" key="8">
    <source>
        <dbReference type="EMBL" id="QDT64600.1"/>
    </source>
</evidence>
<dbReference type="SUPFAM" id="SSF50249">
    <property type="entry name" value="Nucleic acid-binding proteins"/>
    <property type="match status" value="1"/>
</dbReference>
<organism evidence="8 9">
    <name type="scientific">Calycomorphotria hydatis</name>
    <dbReference type="NCBI Taxonomy" id="2528027"/>
    <lineage>
        <taxon>Bacteria</taxon>
        <taxon>Pseudomonadati</taxon>
        <taxon>Planctomycetota</taxon>
        <taxon>Planctomycetia</taxon>
        <taxon>Planctomycetales</taxon>
        <taxon>Planctomycetaceae</taxon>
        <taxon>Calycomorphotria</taxon>
    </lineage>
</organism>
<keyword evidence="9" id="KW-1185">Reference proteome</keyword>
<keyword evidence="4 6" id="KW-0689">Ribosomal protein</keyword>
<dbReference type="GO" id="GO:0019843">
    <property type="term" value="F:rRNA binding"/>
    <property type="evidence" value="ECO:0007669"/>
    <property type="project" value="UniProtKB-UniRule"/>
</dbReference>
<dbReference type="InterPro" id="IPR019984">
    <property type="entry name" value="Ribosomal_uS17_bact/chlr"/>
</dbReference>
<dbReference type="GO" id="GO:0006412">
    <property type="term" value="P:translation"/>
    <property type="evidence" value="ECO:0007669"/>
    <property type="project" value="UniProtKB-UniRule"/>
</dbReference>
<evidence type="ECO:0000256" key="3">
    <source>
        <dbReference type="ARBA" id="ARBA00022884"/>
    </source>
</evidence>
<feature type="compositionally biased region" description="Acidic residues" evidence="7">
    <location>
        <begin position="100"/>
        <end position="125"/>
    </location>
</feature>
<evidence type="ECO:0000256" key="6">
    <source>
        <dbReference type="HAMAP-Rule" id="MF_01345"/>
    </source>
</evidence>
<evidence type="ECO:0000256" key="4">
    <source>
        <dbReference type="ARBA" id="ARBA00022980"/>
    </source>
</evidence>
<dbReference type="PANTHER" id="PTHR10744:SF1">
    <property type="entry name" value="SMALL RIBOSOMAL SUBUNIT PROTEIN US17M"/>
    <property type="match status" value="1"/>
</dbReference>
<comment type="function">
    <text evidence="6">One of the primary rRNA binding proteins, it binds specifically to the 5'-end of 16S ribosomal RNA.</text>
</comment>
<dbReference type="NCBIfam" id="TIGR03635">
    <property type="entry name" value="uS17_bact"/>
    <property type="match status" value="1"/>
</dbReference>
<name>A0A517T896_9PLAN</name>